<dbReference type="GO" id="GO:0005525">
    <property type="term" value="F:GTP binding"/>
    <property type="evidence" value="ECO:0007669"/>
    <property type="project" value="UniProtKB-UniRule"/>
</dbReference>
<dbReference type="GO" id="GO:0019843">
    <property type="term" value="F:rRNA binding"/>
    <property type="evidence" value="ECO:0007669"/>
    <property type="project" value="UniProtKB-KW"/>
</dbReference>
<dbReference type="AlphaFoldDB" id="A0A139SR54"/>
<dbReference type="PROSITE" id="PS50936">
    <property type="entry name" value="ENGC_GTPASE"/>
    <property type="match status" value="1"/>
</dbReference>
<dbReference type="InterPro" id="IPR027417">
    <property type="entry name" value="P-loop_NTPase"/>
</dbReference>
<dbReference type="PANTHER" id="PTHR32120:SF11">
    <property type="entry name" value="SMALL RIBOSOMAL SUBUNIT BIOGENESIS GTPASE RSGA 1, MITOCHONDRIAL-RELATED"/>
    <property type="match status" value="1"/>
</dbReference>
<dbReference type="Gene3D" id="3.40.50.300">
    <property type="entry name" value="P-loop containing nucleotide triphosphate hydrolases"/>
    <property type="match status" value="1"/>
</dbReference>
<dbReference type="PANTHER" id="PTHR32120">
    <property type="entry name" value="SMALL RIBOSOMAL SUBUNIT BIOGENESIS GTPASE RSGA"/>
    <property type="match status" value="1"/>
</dbReference>
<feature type="binding site" evidence="3">
    <location>
        <position position="292"/>
    </location>
    <ligand>
        <name>Zn(2+)</name>
        <dbReference type="ChEBI" id="CHEBI:29105"/>
    </ligand>
</feature>
<dbReference type="CDD" id="cd01854">
    <property type="entry name" value="YjeQ_EngC"/>
    <property type="match status" value="1"/>
</dbReference>
<protein>
    <recommendedName>
        <fullName evidence="3">Small ribosomal subunit biogenesis GTPase RsgA</fullName>
        <ecNumber evidence="3">3.6.1.-</ecNumber>
    </recommendedName>
</protein>
<evidence type="ECO:0000259" key="5">
    <source>
        <dbReference type="PROSITE" id="PS51721"/>
    </source>
</evidence>
<feature type="binding site" evidence="3">
    <location>
        <begin position="210"/>
        <end position="218"/>
    </location>
    <ligand>
        <name>GTP</name>
        <dbReference type="ChEBI" id="CHEBI:37565"/>
    </ligand>
</feature>
<dbReference type="InterPro" id="IPR030378">
    <property type="entry name" value="G_CP_dom"/>
</dbReference>
<dbReference type="OrthoDB" id="9809485at2"/>
<organism evidence="6 7">
    <name type="scientific">Ventosimonas gracilis</name>
    <dbReference type="NCBI Taxonomy" id="1680762"/>
    <lineage>
        <taxon>Bacteria</taxon>
        <taxon>Pseudomonadati</taxon>
        <taxon>Pseudomonadota</taxon>
        <taxon>Gammaproteobacteria</taxon>
        <taxon>Pseudomonadales</taxon>
        <taxon>Ventosimonadaceae</taxon>
        <taxon>Ventosimonas</taxon>
    </lineage>
</organism>
<dbReference type="GO" id="GO:0042274">
    <property type="term" value="P:ribosomal small subunit biogenesis"/>
    <property type="evidence" value="ECO:0007669"/>
    <property type="project" value="UniProtKB-UniRule"/>
</dbReference>
<dbReference type="GO" id="GO:0046872">
    <property type="term" value="F:metal ion binding"/>
    <property type="evidence" value="ECO:0007669"/>
    <property type="project" value="UniProtKB-KW"/>
</dbReference>
<dbReference type="InterPro" id="IPR010914">
    <property type="entry name" value="RsgA_GTPase_dom"/>
</dbReference>
<comment type="similarity">
    <text evidence="3">Belongs to the TRAFAC class YlqF/YawG GTPase family. RsgA subfamily.</text>
</comment>
<evidence type="ECO:0000313" key="6">
    <source>
        <dbReference type="EMBL" id="KXU36960.1"/>
    </source>
</evidence>
<dbReference type="EC" id="3.6.1.-" evidence="3"/>
<keyword evidence="3" id="KW-0479">Metal-binding</keyword>
<dbReference type="EMBL" id="LSZO01000174">
    <property type="protein sequence ID" value="KXU36960.1"/>
    <property type="molecule type" value="Genomic_DNA"/>
</dbReference>
<dbReference type="InterPro" id="IPR012340">
    <property type="entry name" value="NA-bd_OB-fold"/>
</dbReference>
<dbReference type="Pfam" id="PF03193">
    <property type="entry name" value="RsgA_GTPase"/>
    <property type="match status" value="1"/>
</dbReference>
<feature type="binding site" evidence="3">
    <location>
        <position position="297"/>
    </location>
    <ligand>
        <name>Zn(2+)</name>
        <dbReference type="ChEBI" id="CHEBI:29105"/>
    </ligand>
</feature>
<keyword evidence="3" id="KW-0862">Zinc</keyword>
<dbReference type="GO" id="GO:0005737">
    <property type="term" value="C:cytoplasm"/>
    <property type="evidence" value="ECO:0007669"/>
    <property type="project" value="UniProtKB-SubCell"/>
</dbReference>
<keyword evidence="7" id="KW-1185">Reference proteome</keyword>
<keyword evidence="3" id="KW-0694">RNA-binding</keyword>
<dbReference type="Gene3D" id="1.10.40.50">
    <property type="entry name" value="Probable gtpase engc, domain 3"/>
    <property type="match status" value="1"/>
</dbReference>
<comment type="caution">
    <text evidence="6">The sequence shown here is derived from an EMBL/GenBank/DDBJ whole genome shotgun (WGS) entry which is preliminary data.</text>
</comment>
<comment type="subcellular location">
    <subcellularLocation>
        <location evidence="3">Cytoplasm</location>
    </subcellularLocation>
</comment>
<dbReference type="InterPro" id="IPR004881">
    <property type="entry name" value="Ribosome_biogen_GTPase_RsgA"/>
</dbReference>
<feature type="binding site" evidence="3">
    <location>
        <position position="299"/>
    </location>
    <ligand>
        <name>Zn(2+)</name>
        <dbReference type="ChEBI" id="CHEBI:29105"/>
    </ligand>
</feature>
<accession>A0A139SR54</accession>
<dbReference type="HAMAP" id="MF_01820">
    <property type="entry name" value="GTPase_RsgA"/>
    <property type="match status" value="1"/>
</dbReference>
<evidence type="ECO:0000313" key="7">
    <source>
        <dbReference type="Proteomes" id="UP000072660"/>
    </source>
</evidence>
<dbReference type="NCBIfam" id="TIGR00157">
    <property type="entry name" value="ribosome small subunit-dependent GTPase A"/>
    <property type="match status" value="1"/>
</dbReference>
<evidence type="ECO:0000256" key="3">
    <source>
        <dbReference type="HAMAP-Rule" id="MF_01820"/>
    </source>
</evidence>
<dbReference type="Proteomes" id="UP000072660">
    <property type="component" value="Unassembled WGS sequence"/>
</dbReference>
<feature type="binding site" evidence="3">
    <location>
        <position position="305"/>
    </location>
    <ligand>
        <name>Zn(2+)</name>
        <dbReference type="ChEBI" id="CHEBI:29105"/>
    </ligand>
</feature>
<comment type="cofactor">
    <cofactor evidence="3">
        <name>Zn(2+)</name>
        <dbReference type="ChEBI" id="CHEBI:29105"/>
    </cofactor>
    <text evidence="3">Binds 1 zinc ion per subunit.</text>
</comment>
<dbReference type="PROSITE" id="PS51721">
    <property type="entry name" value="G_CP"/>
    <property type="match status" value="1"/>
</dbReference>
<keyword evidence="3" id="KW-0963">Cytoplasm</keyword>
<sequence>MTNKRHLTRRQQFRIDKIQSERSERAQRKQAKTQLALEGGELGEEQSGRVIAHFGQAMEVEAADGQMVRCHLRANLPPLVTGDKVIWRQAASGGVVVACQRRSSELCRPDNSGRLRPLAANIDQLIIVFAPLPTPHANLLDRYLVAAEQAGIAPLLLLNKADLPEAGMLAPMLSLYRSLKFPLLEVSARAGQGMDALQKVLADKASVFVGQSGVGKSSLVNRLLPDAGRAIGELSGTAGKGTHKTSSARLFHLPSGGDLIDSPGIREFDLAHVSRAAVEAGFIEFRERLGQCRFRDCKHQTEPGCALLAALAEGHISEQRMHSYRQIVAGLRA</sequence>
<keyword evidence="3" id="KW-0690">Ribosome biogenesis</keyword>
<keyword evidence="3" id="KW-0378">Hydrolase</keyword>
<gene>
    <name evidence="3" type="primary">rsgA</name>
    <name evidence="6" type="ORF">AXE65_04360</name>
</gene>
<comment type="subunit">
    <text evidence="3">Monomer. Associates with 30S ribosomal subunit, binds 16S rRNA.</text>
</comment>
<reference evidence="6 7" key="1">
    <citation type="submission" date="2016-02" db="EMBL/GenBank/DDBJ databases">
        <authorList>
            <person name="Wen L."/>
            <person name="He K."/>
            <person name="Yang H."/>
        </authorList>
    </citation>
    <scope>NUCLEOTIDE SEQUENCE [LARGE SCALE GENOMIC DNA]</scope>
    <source>
        <strain evidence="6 7">CV58</strain>
    </source>
</reference>
<keyword evidence="2 3" id="KW-0342">GTP-binding</keyword>
<evidence type="ECO:0000259" key="4">
    <source>
        <dbReference type="PROSITE" id="PS50936"/>
    </source>
</evidence>
<keyword evidence="3" id="KW-0699">rRNA-binding</keyword>
<comment type="function">
    <text evidence="3">One of several proteins that assist in the late maturation steps of the functional core of the 30S ribosomal subunit. Helps release RbfA from mature subunits. May play a role in the assembly of ribosomal proteins into the subunit. Circularly permuted GTPase that catalyzes slow GTP hydrolysis, GTPase activity is stimulated by the 30S ribosomal subunit.</text>
</comment>
<name>A0A139SR54_9GAMM</name>
<dbReference type="GO" id="GO:0003924">
    <property type="term" value="F:GTPase activity"/>
    <property type="evidence" value="ECO:0007669"/>
    <property type="project" value="UniProtKB-UniRule"/>
</dbReference>
<keyword evidence="1 3" id="KW-0547">Nucleotide-binding</keyword>
<dbReference type="SUPFAM" id="SSF52540">
    <property type="entry name" value="P-loop containing nucleoside triphosphate hydrolases"/>
    <property type="match status" value="1"/>
</dbReference>
<evidence type="ECO:0000256" key="1">
    <source>
        <dbReference type="ARBA" id="ARBA00022741"/>
    </source>
</evidence>
<feature type="binding site" evidence="3">
    <location>
        <begin position="159"/>
        <end position="162"/>
    </location>
    <ligand>
        <name>GTP</name>
        <dbReference type="ChEBI" id="CHEBI:37565"/>
    </ligand>
</feature>
<dbReference type="NCBIfam" id="NF008931">
    <property type="entry name" value="PRK12288.1"/>
    <property type="match status" value="1"/>
</dbReference>
<feature type="domain" description="EngC GTPase" evidence="4">
    <location>
        <begin position="120"/>
        <end position="266"/>
    </location>
</feature>
<dbReference type="Gene3D" id="2.40.50.140">
    <property type="entry name" value="Nucleic acid-binding proteins"/>
    <property type="match status" value="1"/>
</dbReference>
<feature type="domain" description="CP-type G" evidence="5">
    <location>
        <begin position="112"/>
        <end position="268"/>
    </location>
</feature>
<proteinExistence type="inferred from homology"/>
<dbReference type="RefSeq" id="WP_068391340.1">
    <property type="nucleotide sequence ID" value="NZ_LSZO01000174.1"/>
</dbReference>
<evidence type="ECO:0000256" key="2">
    <source>
        <dbReference type="ARBA" id="ARBA00023134"/>
    </source>
</evidence>